<keyword evidence="2" id="KW-0677">Repeat</keyword>
<dbReference type="Gene3D" id="3.30.160.60">
    <property type="entry name" value="Classic Zinc Finger"/>
    <property type="match status" value="1"/>
</dbReference>
<dbReference type="GO" id="GO:0003700">
    <property type="term" value="F:DNA-binding transcription factor activity"/>
    <property type="evidence" value="ECO:0000318"/>
    <property type="project" value="GO_Central"/>
</dbReference>
<sequence>MTAAAVPSDTSSPWTKRKRTRTRMRKERRQPRSNNQMTEEEHIASLLLTLAQDDRHNNTVSTEQKLTHKCSVCEKSFRSYQALGGHKASHRKPTASSPSTSLSPGVYFDTLITPTTITSLTGRIHQCSICFKVFPSGQALGGHKRCHYDGSTSGIVTGVSSSIATNDSTTGNSDDDNNRGSRFGVEIDLNVPAIPSEFLFESDGGGGRMRCVVTEVDDVVQSPLGFKKPRLLIPA</sequence>
<dbReference type="Pfam" id="PF13912">
    <property type="entry name" value="zf-C2H2_6"/>
    <property type="match status" value="2"/>
</dbReference>
<dbReference type="AlphaFoldDB" id="A0A0K9Q1T8"/>
<feature type="domain" description="C2H2-type" evidence="9">
    <location>
        <begin position="68"/>
        <end position="95"/>
    </location>
</feature>
<protein>
    <submittedName>
        <fullName evidence="10">Zinc-finger protein</fullName>
    </submittedName>
</protein>
<dbReference type="GO" id="GO:0005634">
    <property type="term" value="C:nucleus"/>
    <property type="evidence" value="ECO:0000318"/>
    <property type="project" value="GO_Central"/>
</dbReference>
<dbReference type="GO" id="GO:0008270">
    <property type="term" value="F:zinc ion binding"/>
    <property type="evidence" value="ECO:0007669"/>
    <property type="project" value="UniProtKB-KW"/>
</dbReference>
<dbReference type="InterPro" id="IPR036236">
    <property type="entry name" value="Znf_C2H2_sf"/>
</dbReference>
<evidence type="ECO:0000256" key="3">
    <source>
        <dbReference type="ARBA" id="ARBA00022771"/>
    </source>
</evidence>
<dbReference type="PROSITE" id="PS50157">
    <property type="entry name" value="ZINC_FINGER_C2H2_2"/>
    <property type="match status" value="2"/>
</dbReference>
<keyword evidence="5" id="KW-0805">Transcription regulation</keyword>
<dbReference type="OrthoDB" id="40579at2759"/>
<reference evidence="11" key="1">
    <citation type="journal article" date="2016" name="Nature">
        <title>The genome of the seagrass Zostera marina reveals angiosperm adaptation to the sea.</title>
        <authorList>
            <person name="Olsen J.L."/>
            <person name="Rouze P."/>
            <person name="Verhelst B."/>
            <person name="Lin Y.-C."/>
            <person name="Bayer T."/>
            <person name="Collen J."/>
            <person name="Dattolo E."/>
            <person name="De Paoli E."/>
            <person name="Dittami S."/>
            <person name="Maumus F."/>
            <person name="Michel G."/>
            <person name="Kersting A."/>
            <person name="Lauritano C."/>
            <person name="Lohaus R."/>
            <person name="Toepel M."/>
            <person name="Tonon T."/>
            <person name="Vanneste K."/>
            <person name="Amirebrahimi M."/>
            <person name="Brakel J."/>
            <person name="Bostroem C."/>
            <person name="Chovatia M."/>
            <person name="Grimwood J."/>
            <person name="Jenkins J.W."/>
            <person name="Jueterbock A."/>
            <person name="Mraz A."/>
            <person name="Stam W.T."/>
            <person name="Tice H."/>
            <person name="Bornberg-Bauer E."/>
            <person name="Green P.J."/>
            <person name="Pearson G.A."/>
            <person name="Procaccini G."/>
            <person name="Duarte C.M."/>
            <person name="Schmutz J."/>
            <person name="Reusch T.B.H."/>
            <person name="Van de Peer Y."/>
        </authorList>
    </citation>
    <scope>NUCLEOTIDE SEQUENCE [LARGE SCALE GENOMIC DNA]</scope>
    <source>
        <strain evidence="11">cv. Finnish</strain>
    </source>
</reference>
<organism evidence="10 11">
    <name type="scientific">Zostera marina</name>
    <name type="common">Eelgrass</name>
    <dbReference type="NCBI Taxonomy" id="29655"/>
    <lineage>
        <taxon>Eukaryota</taxon>
        <taxon>Viridiplantae</taxon>
        <taxon>Streptophyta</taxon>
        <taxon>Embryophyta</taxon>
        <taxon>Tracheophyta</taxon>
        <taxon>Spermatophyta</taxon>
        <taxon>Magnoliopsida</taxon>
        <taxon>Liliopsida</taxon>
        <taxon>Zosteraceae</taxon>
        <taxon>Zostera</taxon>
    </lineage>
</organism>
<dbReference type="PANTHER" id="PTHR45988">
    <property type="entry name" value="C2H2 TYPE ZINC FINGER TRANSCRIPTION FACTOR FAMILY-RELATED"/>
    <property type="match status" value="1"/>
</dbReference>
<dbReference type="EMBL" id="LFYR01000304">
    <property type="protein sequence ID" value="KMZ74497.1"/>
    <property type="molecule type" value="Genomic_DNA"/>
</dbReference>
<evidence type="ECO:0000313" key="11">
    <source>
        <dbReference type="Proteomes" id="UP000036987"/>
    </source>
</evidence>
<evidence type="ECO:0000256" key="5">
    <source>
        <dbReference type="ARBA" id="ARBA00023015"/>
    </source>
</evidence>
<evidence type="ECO:0000256" key="8">
    <source>
        <dbReference type="SAM" id="MobiDB-lite"/>
    </source>
</evidence>
<dbReference type="PANTHER" id="PTHR45988:SF1">
    <property type="entry name" value="ZINC FINGER PROTEIN AZF2"/>
    <property type="match status" value="1"/>
</dbReference>
<evidence type="ECO:0000256" key="7">
    <source>
        <dbReference type="PROSITE-ProRule" id="PRU00042"/>
    </source>
</evidence>
<evidence type="ECO:0000256" key="6">
    <source>
        <dbReference type="ARBA" id="ARBA00023163"/>
    </source>
</evidence>
<accession>A0A0K9Q1T8</accession>
<dbReference type="InterPro" id="IPR044653">
    <property type="entry name" value="AZF1/2/3-like"/>
</dbReference>
<dbReference type="GO" id="GO:0006355">
    <property type="term" value="P:regulation of DNA-templated transcription"/>
    <property type="evidence" value="ECO:0000318"/>
    <property type="project" value="GO_Central"/>
</dbReference>
<dbReference type="PROSITE" id="PS00028">
    <property type="entry name" value="ZINC_FINGER_C2H2_1"/>
    <property type="match status" value="2"/>
</dbReference>
<keyword evidence="1" id="KW-0479">Metal-binding</keyword>
<keyword evidence="4" id="KW-0862">Zinc</keyword>
<feature type="domain" description="C2H2-type" evidence="9">
    <location>
        <begin position="125"/>
        <end position="152"/>
    </location>
</feature>
<evidence type="ECO:0000256" key="1">
    <source>
        <dbReference type="ARBA" id="ARBA00022723"/>
    </source>
</evidence>
<dbReference type="STRING" id="29655.A0A0K9Q1T8"/>
<dbReference type="OMA" id="DHDQVIK"/>
<dbReference type="SMART" id="SM00355">
    <property type="entry name" value="ZnF_C2H2"/>
    <property type="match status" value="2"/>
</dbReference>
<evidence type="ECO:0000256" key="4">
    <source>
        <dbReference type="ARBA" id="ARBA00022833"/>
    </source>
</evidence>
<proteinExistence type="predicted"/>
<evidence type="ECO:0000256" key="2">
    <source>
        <dbReference type="ARBA" id="ARBA00022737"/>
    </source>
</evidence>
<dbReference type="Proteomes" id="UP000036987">
    <property type="component" value="Unassembled WGS sequence"/>
</dbReference>
<feature type="region of interest" description="Disordered" evidence="8">
    <location>
        <begin position="1"/>
        <end position="40"/>
    </location>
</feature>
<comment type="caution">
    <text evidence="10">The sequence shown here is derived from an EMBL/GenBank/DDBJ whole genome shotgun (WGS) entry which is preliminary data.</text>
</comment>
<feature type="compositionally biased region" description="Basic residues" evidence="8">
    <location>
        <begin position="15"/>
        <end position="31"/>
    </location>
</feature>
<keyword evidence="11" id="KW-1185">Reference proteome</keyword>
<dbReference type="InterPro" id="IPR013087">
    <property type="entry name" value="Znf_C2H2_type"/>
</dbReference>
<dbReference type="GO" id="GO:0000976">
    <property type="term" value="F:transcription cis-regulatory region binding"/>
    <property type="evidence" value="ECO:0000318"/>
    <property type="project" value="GO_Central"/>
</dbReference>
<gene>
    <name evidence="10" type="ORF">ZOSMA_127G00180</name>
</gene>
<name>A0A0K9Q1T8_ZOSMR</name>
<evidence type="ECO:0000313" key="10">
    <source>
        <dbReference type="EMBL" id="KMZ74497.1"/>
    </source>
</evidence>
<dbReference type="SUPFAM" id="SSF57667">
    <property type="entry name" value="beta-beta-alpha zinc fingers"/>
    <property type="match status" value="1"/>
</dbReference>
<evidence type="ECO:0000259" key="9">
    <source>
        <dbReference type="PROSITE" id="PS50157"/>
    </source>
</evidence>
<keyword evidence="3 7" id="KW-0863">Zinc-finger</keyword>
<keyword evidence="6" id="KW-0804">Transcription</keyword>